<evidence type="ECO:0000313" key="1">
    <source>
        <dbReference type="EMBL" id="KAH7907727.1"/>
    </source>
</evidence>
<protein>
    <submittedName>
        <fullName evidence="1">Uncharacterized protein</fullName>
    </submittedName>
</protein>
<gene>
    <name evidence="1" type="ORF">BJ138DRAFT_1210625</name>
</gene>
<dbReference type="Proteomes" id="UP000790377">
    <property type="component" value="Unassembled WGS sequence"/>
</dbReference>
<comment type="caution">
    <text evidence="1">The sequence shown here is derived from an EMBL/GenBank/DDBJ whole genome shotgun (WGS) entry which is preliminary data.</text>
</comment>
<dbReference type="EMBL" id="MU267877">
    <property type="protein sequence ID" value="KAH7907727.1"/>
    <property type="molecule type" value="Genomic_DNA"/>
</dbReference>
<keyword evidence="2" id="KW-1185">Reference proteome</keyword>
<reference evidence="1" key="1">
    <citation type="journal article" date="2021" name="New Phytol.">
        <title>Evolutionary innovations through gain and loss of genes in the ectomycorrhizal Boletales.</title>
        <authorList>
            <person name="Wu G."/>
            <person name="Miyauchi S."/>
            <person name="Morin E."/>
            <person name="Kuo A."/>
            <person name="Drula E."/>
            <person name="Varga T."/>
            <person name="Kohler A."/>
            <person name="Feng B."/>
            <person name="Cao Y."/>
            <person name="Lipzen A."/>
            <person name="Daum C."/>
            <person name="Hundley H."/>
            <person name="Pangilinan J."/>
            <person name="Johnson J."/>
            <person name="Barry K."/>
            <person name="LaButti K."/>
            <person name="Ng V."/>
            <person name="Ahrendt S."/>
            <person name="Min B."/>
            <person name="Choi I.G."/>
            <person name="Park H."/>
            <person name="Plett J.M."/>
            <person name="Magnuson J."/>
            <person name="Spatafora J.W."/>
            <person name="Nagy L.G."/>
            <person name="Henrissat B."/>
            <person name="Grigoriev I.V."/>
            <person name="Yang Z.L."/>
            <person name="Xu J."/>
            <person name="Martin F.M."/>
        </authorList>
    </citation>
    <scope>NUCLEOTIDE SEQUENCE</scope>
    <source>
        <strain evidence="1">ATCC 28755</strain>
    </source>
</reference>
<accession>A0ACB8A4M7</accession>
<sequence>MVVILGRAMFRGRRAVKAGNLHDSAGSLHGWPTSYSRSRSPWKHPQRMQTLPRLIHVRNKVKDDPSHEDNGNQDPSPFEDVSTVDERLQVSGAESFAKFERRIDSLDKELRNFANAARQLGSSVGILSAAFRLRERLTKILFLFRENAATLFPRKVQRQEREALVNPDLVDNRRGNQAITARPVIEDNLDPETFPEQFEKFAQDVVTFLNSLKEFPQFTDEAFHTAMRSFEGDLKYWAACLQEYKTQFRHPAVQRYIHGIAADIGDHIDNITVALCRFIETGVPTVQPAQQDAALNPLNLPTVASFFSAVAVTAINSILPFVQEVQPPVLGGGNNALPSTSRSRASSLSPSLLDLPATAPIQPNSTQPLRRDDFWDTSDLDLPARASTQISTMSTAAVPLKPSIPRPSKAKAAPNVSSTSSAAPSADNNVLGRIGARFRRDKHAPDEMQPPPPKIPKYSPVAKVALGQADARLYMDTSKDKKPGDDESGQEEWADVEVNCWDIFCAMITSCFPSRKDSQVHSG</sequence>
<organism evidence="1 2">
    <name type="scientific">Hygrophoropsis aurantiaca</name>
    <dbReference type="NCBI Taxonomy" id="72124"/>
    <lineage>
        <taxon>Eukaryota</taxon>
        <taxon>Fungi</taxon>
        <taxon>Dikarya</taxon>
        <taxon>Basidiomycota</taxon>
        <taxon>Agaricomycotina</taxon>
        <taxon>Agaricomycetes</taxon>
        <taxon>Agaricomycetidae</taxon>
        <taxon>Boletales</taxon>
        <taxon>Coniophorineae</taxon>
        <taxon>Hygrophoropsidaceae</taxon>
        <taxon>Hygrophoropsis</taxon>
    </lineage>
</organism>
<proteinExistence type="predicted"/>
<name>A0ACB8A4M7_9AGAM</name>
<evidence type="ECO:0000313" key="2">
    <source>
        <dbReference type="Proteomes" id="UP000790377"/>
    </source>
</evidence>